<evidence type="ECO:0000256" key="1">
    <source>
        <dbReference type="SAM" id="Phobius"/>
    </source>
</evidence>
<feature type="transmembrane region" description="Helical" evidence="1">
    <location>
        <begin position="226"/>
        <end position="245"/>
    </location>
</feature>
<proteinExistence type="predicted"/>
<dbReference type="InterPro" id="IPR029044">
    <property type="entry name" value="Nucleotide-diphossugar_trans"/>
</dbReference>
<dbReference type="PANTHER" id="PTHR43685">
    <property type="entry name" value="GLYCOSYLTRANSFERASE"/>
    <property type="match status" value="1"/>
</dbReference>
<gene>
    <name evidence="3" type="ORF">UT84_C0009G0007</name>
</gene>
<accession>A0A0G0TUC3</accession>
<dbReference type="Pfam" id="PF00535">
    <property type="entry name" value="Glycos_transf_2"/>
    <property type="match status" value="1"/>
</dbReference>
<protein>
    <recommendedName>
        <fullName evidence="2">Glycosyltransferase 2-like domain-containing protein</fullName>
    </recommendedName>
</protein>
<dbReference type="SUPFAM" id="SSF53448">
    <property type="entry name" value="Nucleotide-diphospho-sugar transferases"/>
    <property type="match status" value="1"/>
</dbReference>
<dbReference type="InterPro" id="IPR001173">
    <property type="entry name" value="Glyco_trans_2-like"/>
</dbReference>
<keyword evidence="1" id="KW-0812">Transmembrane</keyword>
<dbReference type="AlphaFoldDB" id="A0A0G0TUC3"/>
<name>A0A0G0TUC3_9BACT</name>
<sequence length="279" mass="32273">MKKVSVIIPVYNEEKYLSACLKSIFFQSLKPYEIIIVDDGSNDGSLSLIVQIKKDLRIKNMIVLKQKHQGPAVARNLGAKKARGEILIFLDTDMIYDKQYIKELIKPIATGKEIASFALKEYVANLDNIWAKFWDDITFANYGKRMIKNQSKRGIVTRAILKSEFVKTNGFSNIGYSDDVTVLQQLNKTAIGISRAVCYHFNPDTLTEVFLSSRWMGRDFSRNKQISKYFIFSPVWSLFKAIIGLIKYLDIRFIIFRLIFDFGYFIGLIDTRLTNKYYK</sequence>
<dbReference type="CDD" id="cd00761">
    <property type="entry name" value="Glyco_tranf_GTA_type"/>
    <property type="match status" value="1"/>
</dbReference>
<organism evidence="3 4">
    <name type="scientific">Candidatus Curtissbacteria bacterium GW2011_GWA1_40_16</name>
    <dbReference type="NCBI Taxonomy" id="1618405"/>
    <lineage>
        <taxon>Bacteria</taxon>
        <taxon>Candidatus Curtissiibacteriota</taxon>
    </lineage>
</organism>
<reference evidence="3 4" key="1">
    <citation type="journal article" date="2015" name="Nature">
        <title>rRNA introns, odd ribosomes, and small enigmatic genomes across a large radiation of phyla.</title>
        <authorList>
            <person name="Brown C.T."/>
            <person name="Hug L.A."/>
            <person name="Thomas B.C."/>
            <person name="Sharon I."/>
            <person name="Castelle C.J."/>
            <person name="Singh A."/>
            <person name="Wilkins M.J."/>
            <person name="Williams K.H."/>
            <person name="Banfield J.F."/>
        </authorList>
    </citation>
    <scope>NUCLEOTIDE SEQUENCE [LARGE SCALE GENOMIC DNA]</scope>
</reference>
<evidence type="ECO:0000313" key="3">
    <source>
        <dbReference type="EMBL" id="KKR50620.1"/>
    </source>
</evidence>
<keyword evidence="1" id="KW-1133">Transmembrane helix</keyword>
<evidence type="ECO:0000259" key="2">
    <source>
        <dbReference type="Pfam" id="PF00535"/>
    </source>
</evidence>
<comment type="caution">
    <text evidence="3">The sequence shown here is derived from an EMBL/GenBank/DDBJ whole genome shotgun (WGS) entry which is preliminary data.</text>
</comment>
<evidence type="ECO:0000313" key="4">
    <source>
        <dbReference type="Proteomes" id="UP000034531"/>
    </source>
</evidence>
<dbReference type="EMBL" id="LBYI01000009">
    <property type="protein sequence ID" value="KKR50620.1"/>
    <property type="molecule type" value="Genomic_DNA"/>
</dbReference>
<feature type="domain" description="Glycosyltransferase 2-like" evidence="2">
    <location>
        <begin position="5"/>
        <end position="145"/>
    </location>
</feature>
<dbReference type="Gene3D" id="3.90.550.10">
    <property type="entry name" value="Spore Coat Polysaccharide Biosynthesis Protein SpsA, Chain A"/>
    <property type="match status" value="1"/>
</dbReference>
<feature type="transmembrane region" description="Helical" evidence="1">
    <location>
        <begin position="251"/>
        <end position="269"/>
    </location>
</feature>
<dbReference type="Proteomes" id="UP000034531">
    <property type="component" value="Unassembled WGS sequence"/>
</dbReference>
<dbReference type="InterPro" id="IPR050834">
    <property type="entry name" value="Glycosyltransf_2"/>
</dbReference>
<keyword evidence="1" id="KW-0472">Membrane</keyword>
<dbReference type="PANTHER" id="PTHR43685:SF2">
    <property type="entry name" value="GLYCOSYLTRANSFERASE 2-LIKE DOMAIN-CONTAINING PROTEIN"/>
    <property type="match status" value="1"/>
</dbReference>